<dbReference type="CDD" id="cd00586">
    <property type="entry name" value="4HBT"/>
    <property type="match status" value="1"/>
</dbReference>
<dbReference type="KEGG" id="azq:G3580_03000"/>
<evidence type="ECO:0000256" key="1">
    <source>
        <dbReference type="ARBA" id="ARBA00005953"/>
    </source>
</evidence>
<dbReference type="GO" id="GO:0047617">
    <property type="term" value="F:fatty acyl-CoA hydrolase activity"/>
    <property type="evidence" value="ECO:0007669"/>
    <property type="project" value="TreeGrafter"/>
</dbReference>
<evidence type="ECO:0000256" key="2">
    <source>
        <dbReference type="ARBA" id="ARBA00022801"/>
    </source>
</evidence>
<dbReference type="EMBL" id="CP048836">
    <property type="protein sequence ID" value="QID16686.1"/>
    <property type="molecule type" value="Genomic_DNA"/>
</dbReference>
<dbReference type="Gene3D" id="3.10.129.10">
    <property type="entry name" value="Hotdog Thioesterase"/>
    <property type="match status" value="1"/>
</dbReference>
<reference evidence="3 4" key="1">
    <citation type="submission" date="2020-02" db="EMBL/GenBank/DDBJ databases">
        <title>Nitrogenibacter mangrovi gen. nov., sp. nov. isolated from mangrove sediment, a denitrifying betaproteobacterium.</title>
        <authorList>
            <person name="Liao H."/>
            <person name="Tian Y."/>
        </authorList>
    </citation>
    <scope>NUCLEOTIDE SEQUENCE [LARGE SCALE GENOMIC DNA]</scope>
    <source>
        <strain evidence="3 4">M9-3-2</strain>
    </source>
</reference>
<dbReference type="NCBIfam" id="TIGR00051">
    <property type="entry name" value="YbgC/FadM family acyl-CoA thioesterase"/>
    <property type="match status" value="1"/>
</dbReference>
<dbReference type="InterPro" id="IPR029069">
    <property type="entry name" value="HotDog_dom_sf"/>
</dbReference>
<organism evidence="3 4">
    <name type="scientific">Nitrogeniibacter mangrovi</name>
    <dbReference type="NCBI Taxonomy" id="2016596"/>
    <lineage>
        <taxon>Bacteria</taxon>
        <taxon>Pseudomonadati</taxon>
        <taxon>Pseudomonadota</taxon>
        <taxon>Betaproteobacteria</taxon>
        <taxon>Rhodocyclales</taxon>
        <taxon>Zoogloeaceae</taxon>
        <taxon>Nitrogeniibacter</taxon>
    </lineage>
</organism>
<dbReference type="InterPro" id="IPR014166">
    <property type="entry name" value="Tol-Pal_acyl-CoA_thioesterase"/>
</dbReference>
<dbReference type="PANTHER" id="PTHR31793">
    <property type="entry name" value="4-HYDROXYBENZOYL-COA THIOESTERASE FAMILY MEMBER"/>
    <property type="match status" value="1"/>
</dbReference>
<dbReference type="InterPro" id="IPR006684">
    <property type="entry name" value="YbgC/YbaW"/>
</dbReference>
<proteinExistence type="inferred from homology"/>
<dbReference type="InterPro" id="IPR050563">
    <property type="entry name" value="4-hydroxybenzoyl-CoA_TE"/>
</dbReference>
<sequence length="158" mass="17976">MPKPTARSLVATIAPRPIRLRADAVQESRLTLRVYYEDTDAAGVVYYANYWRFCERGRTEWLRERGFDQQILMDETGLAFVVRTVQGHYLRPARLDDTLTVVTAVDATRRASLEFSQYVDRGTERLFTATVSIACLDTRRGRPAPIPAHIRQSIEASA</sequence>
<dbReference type="SUPFAM" id="SSF54637">
    <property type="entry name" value="Thioesterase/thiol ester dehydrase-isomerase"/>
    <property type="match status" value="1"/>
</dbReference>
<name>A0A6C1AZA7_9RHOO</name>
<gene>
    <name evidence="3" type="primary">ybgC</name>
    <name evidence="3" type="ORF">G3580_03000</name>
</gene>
<dbReference type="AlphaFoldDB" id="A0A6C1AZA7"/>
<dbReference type="Pfam" id="PF13279">
    <property type="entry name" value="4HBT_2"/>
    <property type="match status" value="1"/>
</dbReference>
<dbReference type="NCBIfam" id="TIGR02799">
    <property type="entry name" value="thio_ybgC"/>
    <property type="match status" value="1"/>
</dbReference>
<keyword evidence="2" id="KW-0378">Hydrolase</keyword>
<comment type="similarity">
    <text evidence="1">Belongs to the 4-hydroxybenzoyl-CoA thioesterase family.</text>
</comment>
<evidence type="ECO:0000313" key="3">
    <source>
        <dbReference type="EMBL" id="QID16686.1"/>
    </source>
</evidence>
<dbReference type="PIRSF" id="PIRSF003230">
    <property type="entry name" value="YbgC"/>
    <property type="match status" value="1"/>
</dbReference>
<dbReference type="Proteomes" id="UP000501991">
    <property type="component" value="Chromosome"/>
</dbReference>
<dbReference type="PANTHER" id="PTHR31793:SF37">
    <property type="entry name" value="ACYL-COA THIOESTER HYDROLASE YBGC"/>
    <property type="match status" value="1"/>
</dbReference>
<protein>
    <submittedName>
        <fullName evidence="3">Tol-pal system-associated acyl-CoA thioesterase</fullName>
    </submittedName>
</protein>
<accession>A0A6C1AZA7</accession>
<dbReference type="FunFam" id="3.10.129.10:FF:000004">
    <property type="entry name" value="Tol-pal system-associated acyl-CoA thioesterase"/>
    <property type="match status" value="1"/>
</dbReference>
<evidence type="ECO:0000313" key="4">
    <source>
        <dbReference type="Proteomes" id="UP000501991"/>
    </source>
</evidence>
<keyword evidence="4" id="KW-1185">Reference proteome</keyword>